<feature type="compositionally biased region" description="Low complexity" evidence="1">
    <location>
        <begin position="210"/>
        <end position="220"/>
    </location>
</feature>
<keyword evidence="3" id="KW-1185">Reference proteome</keyword>
<comment type="caution">
    <text evidence="2">The sequence shown here is derived from an EMBL/GenBank/DDBJ whole genome shotgun (WGS) entry which is preliminary data.</text>
</comment>
<feature type="region of interest" description="Disordered" evidence="1">
    <location>
        <begin position="125"/>
        <end position="146"/>
    </location>
</feature>
<accession>A0AAD7GQ57</accession>
<evidence type="ECO:0000313" key="2">
    <source>
        <dbReference type="EMBL" id="KAJ7700630.1"/>
    </source>
</evidence>
<dbReference type="Proteomes" id="UP001215598">
    <property type="component" value="Unassembled WGS sequence"/>
</dbReference>
<sequence>MRCSAAGTSADWRESRRAGHQKRTGLLYVELDTVAVGRGRCASIRVVSGYQAMTLGRERRAMVAGGERRVGRTRYVNHFSSTFNYFFQSLQSNGHSADHRTAGIPLSGRVNHVCHYLPVQASLNRSHSTDEAPLTPPPEANSPVLENKNDYVRTLVPRYGHAAMISGIRSLAAQRSSSAGPAISKPPHPPRRSPLPPRPFPRPLRRSRSPARASSKGSARSSKKPRGRTSPQSPIRTTIARLFMCRCGWRTRSRMDNTMDIANKPSRPSSTTSSWQDITSEDTSQDTHYAAYAAANQAFAERIKGAHLHPLLPPVCSSSSRTSSASSSPTRTTPWKLVIGLFVRM</sequence>
<feature type="compositionally biased region" description="Pro residues" evidence="1">
    <location>
        <begin position="184"/>
        <end position="202"/>
    </location>
</feature>
<evidence type="ECO:0000313" key="3">
    <source>
        <dbReference type="Proteomes" id="UP001215598"/>
    </source>
</evidence>
<dbReference type="AlphaFoldDB" id="A0AAD7GQ57"/>
<feature type="region of interest" description="Disordered" evidence="1">
    <location>
        <begin position="175"/>
        <end position="237"/>
    </location>
</feature>
<reference evidence="2" key="1">
    <citation type="submission" date="2023-03" db="EMBL/GenBank/DDBJ databases">
        <title>Massive genome expansion in bonnet fungi (Mycena s.s.) driven by repeated elements and novel gene families across ecological guilds.</title>
        <authorList>
            <consortium name="Lawrence Berkeley National Laboratory"/>
            <person name="Harder C.B."/>
            <person name="Miyauchi S."/>
            <person name="Viragh M."/>
            <person name="Kuo A."/>
            <person name="Thoen E."/>
            <person name="Andreopoulos B."/>
            <person name="Lu D."/>
            <person name="Skrede I."/>
            <person name="Drula E."/>
            <person name="Henrissat B."/>
            <person name="Morin E."/>
            <person name="Kohler A."/>
            <person name="Barry K."/>
            <person name="LaButti K."/>
            <person name="Morin E."/>
            <person name="Salamov A."/>
            <person name="Lipzen A."/>
            <person name="Mereny Z."/>
            <person name="Hegedus B."/>
            <person name="Baldrian P."/>
            <person name="Stursova M."/>
            <person name="Weitz H."/>
            <person name="Taylor A."/>
            <person name="Grigoriev I.V."/>
            <person name="Nagy L.G."/>
            <person name="Martin F."/>
            <person name="Kauserud H."/>
        </authorList>
    </citation>
    <scope>NUCLEOTIDE SEQUENCE</scope>
    <source>
        <strain evidence="2">CBHHK182m</strain>
    </source>
</reference>
<dbReference type="EMBL" id="JARKIB010000548">
    <property type="protein sequence ID" value="KAJ7700630.1"/>
    <property type="molecule type" value="Genomic_DNA"/>
</dbReference>
<evidence type="ECO:0000256" key="1">
    <source>
        <dbReference type="SAM" id="MobiDB-lite"/>
    </source>
</evidence>
<organism evidence="2 3">
    <name type="scientific">Mycena metata</name>
    <dbReference type="NCBI Taxonomy" id="1033252"/>
    <lineage>
        <taxon>Eukaryota</taxon>
        <taxon>Fungi</taxon>
        <taxon>Dikarya</taxon>
        <taxon>Basidiomycota</taxon>
        <taxon>Agaricomycotina</taxon>
        <taxon>Agaricomycetes</taxon>
        <taxon>Agaricomycetidae</taxon>
        <taxon>Agaricales</taxon>
        <taxon>Marasmiineae</taxon>
        <taxon>Mycenaceae</taxon>
        <taxon>Mycena</taxon>
    </lineage>
</organism>
<proteinExistence type="predicted"/>
<gene>
    <name evidence="2" type="ORF">B0H16DRAFT_766961</name>
</gene>
<name>A0AAD7GQ57_9AGAR</name>
<protein>
    <submittedName>
        <fullName evidence="2">Uncharacterized protein</fullName>
    </submittedName>
</protein>